<evidence type="ECO:0000256" key="2">
    <source>
        <dbReference type="SAM" id="Coils"/>
    </source>
</evidence>
<keyword evidence="4" id="KW-1185">Reference proteome</keyword>
<feature type="coiled-coil region" evidence="2">
    <location>
        <begin position="26"/>
        <end position="142"/>
    </location>
</feature>
<name>A0A3B0B5P9_9BACL</name>
<organism evidence="3 4">
    <name type="scientific">Paenibacillus ginsengarvi</name>
    <dbReference type="NCBI Taxonomy" id="400777"/>
    <lineage>
        <taxon>Bacteria</taxon>
        <taxon>Bacillati</taxon>
        <taxon>Bacillota</taxon>
        <taxon>Bacilli</taxon>
        <taxon>Bacillales</taxon>
        <taxon>Paenibacillaceae</taxon>
        <taxon>Paenibacillus</taxon>
    </lineage>
</organism>
<dbReference type="PANTHER" id="PTHR31088">
    <property type="entry name" value="MEMBRANE-ASSOCIATED PROTEIN VIPP1, CHLOROPLASTIC"/>
    <property type="match status" value="1"/>
</dbReference>
<evidence type="ECO:0000313" key="3">
    <source>
        <dbReference type="EMBL" id="RKN66096.1"/>
    </source>
</evidence>
<dbReference type="InterPro" id="IPR007157">
    <property type="entry name" value="PspA_VIPP1"/>
</dbReference>
<protein>
    <submittedName>
        <fullName evidence="3">PspA/IM30 family protein</fullName>
    </submittedName>
</protein>
<sequence>MGIFKRLRDLTMASINDLLDKAEDPVKMLNQFLRDMEEDIMEAESAVAKQIAIEKKFKQQAEEAEDMVNRRGEQAMKALEQGNEELARKALQDKKEHQARYDEFKRQYDIAKTNADQLRSQLSEMKDEFSKMKNKKDLLIARAESAKAQKQINQAMSGFGTDNAAKGFDRMTEKVLQMEAEAEASKEMRGSNRSLDDELDALDKGGSAVDDELAIMKAQLAAKNAKKQEL</sequence>
<dbReference type="AlphaFoldDB" id="A0A3B0B5P9"/>
<accession>A0A3B0B5P9</accession>
<dbReference type="PANTHER" id="PTHR31088:SF6">
    <property type="entry name" value="PHAGE SHOCK PROTEIN A"/>
    <property type="match status" value="1"/>
</dbReference>
<proteinExistence type="inferred from homology"/>
<comment type="similarity">
    <text evidence="1">Belongs to the PspA/Vipp/IM30 family.</text>
</comment>
<evidence type="ECO:0000256" key="1">
    <source>
        <dbReference type="ARBA" id="ARBA00043985"/>
    </source>
</evidence>
<comment type="caution">
    <text evidence="3">The sequence shown here is derived from an EMBL/GenBank/DDBJ whole genome shotgun (WGS) entry which is preliminary data.</text>
</comment>
<keyword evidence="2" id="KW-0175">Coiled coil</keyword>
<dbReference type="RefSeq" id="WP_120751223.1">
    <property type="nucleotide sequence ID" value="NZ_RBAH01000034.1"/>
</dbReference>
<reference evidence="3 4" key="1">
    <citation type="journal article" date="2007" name="Int. J. Syst. Evol. Microbiol.">
        <title>Paenibacillus ginsengarvi sp. nov., isolated from soil from ginseng cultivation.</title>
        <authorList>
            <person name="Yoon M.H."/>
            <person name="Ten L.N."/>
            <person name="Im W.T."/>
        </authorList>
    </citation>
    <scope>NUCLEOTIDE SEQUENCE [LARGE SCALE GENOMIC DNA]</scope>
    <source>
        <strain evidence="3 4">KCTC 13059</strain>
    </source>
</reference>
<dbReference type="Proteomes" id="UP000282311">
    <property type="component" value="Unassembled WGS sequence"/>
</dbReference>
<dbReference type="EMBL" id="RBAH01000034">
    <property type="protein sequence ID" value="RKN66096.1"/>
    <property type="molecule type" value="Genomic_DNA"/>
</dbReference>
<dbReference type="Pfam" id="PF04012">
    <property type="entry name" value="PspA_IM30"/>
    <property type="match status" value="1"/>
</dbReference>
<dbReference type="OrthoDB" id="9779630at2"/>
<gene>
    <name evidence="3" type="ORF">D7M11_31325</name>
</gene>
<evidence type="ECO:0000313" key="4">
    <source>
        <dbReference type="Proteomes" id="UP000282311"/>
    </source>
</evidence>